<evidence type="ECO:0000313" key="2">
    <source>
        <dbReference type="Proteomes" id="UP000033096"/>
    </source>
</evidence>
<accession>A0A0E3Q590</accession>
<organism evidence="1 2">
    <name type="scientific">Methanosarcina vacuolata Z-761</name>
    <dbReference type="NCBI Taxonomy" id="1434123"/>
    <lineage>
        <taxon>Archaea</taxon>
        <taxon>Methanobacteriati</taxon>
        <taxon>Methanobacteriota</taxon>
        <taxon>Stenosarchaea group</taxon>
        <taxon>Methanomicrobia</taxon>
        <taxon>Methanosarcinales</taxon>
        <taxon>Methanosarcinaceae</taxon>
        <taxon>Methanosarcina</taxon>
    </lineage>
</organism>
<protein>
    <submittedName>
        <fullName evidence="1">Uncharacterized protein</fullName>
    </submittedName>
</protein>
<dbReference type="AlphaFoldDB" id="A0A0E3Q590"/>
<gene>
    <name evidence="1" type="ORF">MSVAZ_1555</name>
</gene>
<dbReference type="PATRIC" id="fig|1434123.4.peg.1868"/>
<proteinExistence type="predicted"/>
<reference evidence="1 2" key="1">
    <citation type="submission" date="2014-07" db="EMBL/GenBank/DDBJ databases">
        <title>Methanogenic archaea and the global carbon cycle.</title>
        <authorList>
            <person name="Henriksen J.R."/>
            <person name="Luke J."/>
            <person name="Reinhart S."/>
            <person name="Benedict M.N."/>
            <person name="Youngblut N.D."/>
            <person name="Metcalf M.E."/>
            <person name="Whitaker R.J."/>
            <person name="Metcalf W.W."/>
        </authorList>
    </citation>
    <scope>NUCLEOTIDE SEQUENCE [LARGE SCALE GENOMIC DNA]</scope>
    <source>
        <strain evidence="1 2">Z-761</strain>
    </source>
</reference>
<sequence>MDNLNRIFNEVQDIEKAQSDYWKQIDQMQTVPVENMRLENEELLKNILKELKGISRKLDTLGEISKELKEIREISKNLTIAGETANTCIGIA</sequence>
<dbReference type="HOGENOM" id="CLU_2406425_0_0_2"/>
<evidence type="ECO:0000313" key="1">
    <source>
        <dbReference type="EMBL" id="AKB43824.1"/>
    </source>
</evidence>
<dbReference type="Proteomes" id="UP000033096">
    <property type="component" value="Chromosome"/>
</dbReference>
<dbReference type="EMBL" id="CP009520">
    <property type="protein sequence ID" value="AKB43824.1"/>
    <property type="molecule type" value="Genomic_DNA"/>
</dbReference>
<keyword evidence="2" id="KW-1185">Reference proteome</keyword>
<dbReference type="KEGG" id="mvc:MSVAZ_1555"/>
<name>A0A0E3Q590_9EURY</name>